<dbReference type="Proteomes" id="UP000326380">
    <property type="component" value="Unassembled WGS sequence"/>
</dbReference>
<comment type="caution">
    <text evidence="1">The sequence shown here is derived from an EMBL/GenBank/DDBJ whole genome shotgun (WGS) entry which is preliminary data.</text>
</comment>
<dbReference type="RefSeq" id="WP_151079538.1">
    <property type="nucleotide sequence ID" value="NZ_CP047647.1"/>
</dbReference>
<protein>
    <submittedName>
        <fullName evidence="1">Uncharacterized protein</fullName>
    </submittedName>
</protein>
<keyword evidence="2" id="KW-1185">Reference proteome</keyword>
<gene>
    <name evidence="1" type="ORF">F0P96_14030</name>
</gene>
<accession>A0A7L4ZYG7</accession>
<dbReference type="AlphaFoldDB" id="A0A7L4ZYG7"/>
<dbReference type="EMBL" id="VTWU01000005">
    <property type="protein sequence ID" value="KAA9331361.1"/>
    <property type="molecule type" value="Genomic_DNA"/>
</dbReference>
<organism evidence="1 2">
    <name type="scientific">Hymenobacter busanensis</name>
    <dbReference type="NCBI Taxonomy" id="2607656"/>
    <lineage>
        <taxon>Bacteria</taxon>
        <taxon>Pseudomonadati</taxon>
        <taxon>Bacteroidota</taxon>
        <taxon>Cytophagia</taxon>
        <taxon>Cytophagales</taxon>
        <taxon>Hymenobacteraceae</taxon>
        <taxon>Hymenobacter</taxon>
    </lineage>
</organism>
<proteinExistence type="predicted"/>
<reference evidence="1 2" key="1">
    <citation type="submission" date="2019-09" db="EMBL/GenBank/DDBJ databases">
        <title>Genome sequence of Hymenobacter sp. M3.</title>
        <authorList>
            <person name="Srinivasan S."/>
        </authorList>
    </citation>
    <scope>NUCLEOTIDE SEQUENCE [LARGE SCALE GENOMIC DNA]</scope>
    <source>
        <strain evidence="1 2">M3</strain>
    </source>
</reference>
<evidence type="ECO:0000313" key="2">
    <source>
        <dbReference type="Proteomes" id="UP000326380"/>
    </source>
</evidence>
<evidence type="ECO:0000313" key="1">
    <source>
        <dbReference type="EMBL" id="KAA9331361.1"/>
    </source>
</evidence>
<name>A0A7L4ZYG7_9BACT</name>
<sequence length="210" mass="22203">MSQFRWLARGLSVVLHPLLVPAYLIAVLLFGLSPAVVPLASAARPWVLSVVALLTFGLPALGTWLLLRAGRISSVELYERRQRPLPLALAGLGFLAATLLVRWHPALYAPVLVQALGGITAALLLTLLVTLWWKISAHGVGMGGAVGMLLWLQLRPALGNSATIYWLFATATLAIAVAWARLYLRAHTPAQVVAGLLAGCAVALASGGLL</sequence>